<reference evidence="2 3" key="1">
    <citation type="journal article" date="2017" name="Int. J. Syst. Evol. Microbiol.">
        <title>Maripseudobacter aurantiacus gen. nov., sp. nov., a novel member of the family Flavobacteriaceae isolated from a sedimentation basin.</title>
        <authorList>
            <person name="Chen C."/>
            <person name="Su Y."/>
            <person name="Tao T."/>
            <person name="Fu G."/>
            <person name="Zhang C."/>
            <person name="Sun C."/>
            <person name="Zhang X."/>
            <person name="Wu M."/>
        </authorList>
    </citation>
    <scope>NUCLEOTIDE SEQUENCE [LARGE SCALE GENOMIC DNA]</scope>
    <source>
        <strain evidence="3">CDA4</strain>
    </source>
</reference>
<feature type="transmembrane region" description="Helical" evidence="1">
    <location>
        <begin position="44"/>
        <end position="63"/>
    </location>
</feature>
<feature type="transmembrane region" description="Helical" evidence="1">
    <location>
        <begin position="70"/>
        <end position="86"/>
    </location>
</feature>
<proteinExistence type="predicted"/>
<dbReference type="Proteomes" id="UP000308382">
    <property type="component" value="Unassembled WGS sequence"/>
</dbReference>
<feature type="transmembrane region" description="Helical" evidence="1">
    <location>
        <begin position="7"/>
        <end position="24"/>
    </location>
</feature>
<dbReference type="Pfam" id="PF19851">
    <property type="entry name" value="DUF6326"/>
    <property type="match status" value="1"/>
</dbReference>
<sequence>MKLSKLWIVVILNIIFADILSIIIELENGNTLHIIGEDVKITMAFAALVINIPISMIYFSSMLSSNLNRMLNLISAVLTIAFVIGGGSWMPHYIVCSTIEVIVLLIIIWTTIKR</sequence>
<name>A0A5R8M6S8_9FLAO</name>
<dbReference type="InterPro" id="IPR046289">
    <property type="entry name" value="DUF6326"/>
</dbReference>
<comment type="caution">
    <text evidence="2">The sequence shown here is derived from an EMBL/GenBank/DDBJ whole genome shotgun (WGS) entry which is preliminary data.</text>
</comment>
<accession>A0A5R8M6S8</accession>
<dbReference type="EMBL" id="VBUK01000003">
    <property type="protein sequence ID" value="TLF45288.1"/>
    <property type="molecule type" value="Genomic_DNA"/>
</dbReference>
<evidence type="ECO:0000256" key="1">
    <source>
        <dbReference type="SAM" id="Phobius"/>
    </source>
</evidence>
<keyword evidence="1" id="KW-1133">Transmembrane helix</keyword>
<protein>
    <submittedName>
        <fullName evidence="2">Uncharacterized protein</fullName>
    </submittedName>
</protein>
<dbReference type="OrthoDB" id="1551186at2"/>
<dbReference type="RefSeq" id="WP_138257873.1">
    <property type="nucleotide sequence ID" value="NZ_VBUK01000003.1"/>
</dbReference>
<evidence type="ECO:0000313" key="2">
    <source>
        <dbReference type="EMBL" id="TLF45288.1"/>
    </source>
</evidence>
<organism evidence="2 3">
    <name type="scientific">Maribacter aurantiacus</name>
    <dbReference type="NCBI Taxonomy" id="1882343"/>
    <lineage>
        <taxon>Bacteria</taxon>
        <taxon>Pseudomonadati</taxon>
        <taxon>Bacteroidota</taxon>
        <taxon>Flavobacteriia</taxon>
        <taxon>Flavobacteriales</taxon>
        <taxon>Flavobacteriaceae</taxon>
        <taxon>Maribacter</taxon>
    </lineage>
</organism>
<dbReference type="AlphaFoldDB" id="A0A5R8M6S8"/>
<evidence type="ECO:0000313" key="3">
    <source>
        <dbReference type="Proteomes" id="UP000308382"/>
    </source>
</evidence>
<feature type="transmembrane region" description="Helical" evidence="1">
    <location>
        <begin position="92"/>
        <end position="112"/>
    </location>
</feature>
<keyword evidence="3" id="KW-1185">Reference proteome</keyword>
<keyword evidence="1" id="KW-0812">Transmembrane</keyword>
<keyword evidence="1" id="KW-0472">Membrane</keyword>
<gene>
    <name evidence="2" type="ORF">FEK29_07845</name>
</gene>